<dbReference type="Proteomes" id="UP001597183">
    <property type="component" value="Unassembled WGS sequence"/>
</dbReference>
<comment type="caution">
    <text evidence="1">The sequence shown here is derived from an EMBL/GenBank/DDBJ whole genome shotgun (WGS) entry which is preliminary data.</text>
</comment>
<dbReference type="RefSeq" id="WP_317791576.1">
    <property type="nucleotide sequence ID" value="NZ_AP028461.1"/>
</dbReference>
<proteinExistence type="predicted"/>
<evidence type="ECO:0000313" key="1">
    <source>
        <dbReference type="EMBL" id="MFD1364587.1"/>
    </source>
</evidence>
<protein>
    <submittedName>
        <fullName evidence="1">Uncharacterized protein</fullName>
    </submittedName>
</protein>
<sequence length="459" mass="50193">MIPLRQPPNELFRAARLRLKSAFGEGPPSREEFADRVNSLIDPRSKEGPITANDIGKIERGLVSYPREHRRQAYRAVLGAKTDAEIGLVNRRIRPADTMIVSHPDAVTEESIEALGFSSPPTPGKALQPGPSAWPMAAFQDYGSSAPGLTLDDLDRIDAVKRDARRYLDETLVAFLDKELNRCIADDGKSGPRGALPRALGVLSLVQQNVRVVKWSVHQPLLQVGARAAEFTGWLYRDAGHPPAAEYWRDRASEWAMEATDFAMPGYILIKKSQAAWDARDASRMLGLAEAVQAGPWRLPPRVMAEAVQQQARGLAMLKSKRQHVDDTLMKARGLLAEVSAGSTPLAAHYDKALFEAQVAICYGESGRPEEAAEIFEAVVRPDVFSARDYAYFSTLRAQTLTAASLPDAAASLGSSIVPVAVTAGSARTVRELARLSAGLHPWRNRPAVASFMRLMRTL</sequence>
<dbReference type="EMBL" id="JBHTMK010000005">
    <property type="protein sequence ID" value="MFD1364587.1"/>
    <property type="molecule type" value="Genomic_DNA"/>
</dbReference>
<accession>A0ABW4A378</accession>
<reference evidence="2" key="1">
    <citation type="journal article" date="2019" name="Int. J. Syst. Evol. Microbiol.">
        <title>The Global Catalogue of Microorganisms (GCM) 10K type strain sequencing project: providing services to taxonomists for standard genome sequencing and annotation.</title>
        <authorList>
            <consortium name="The Broad Institute Genomics Platform"/>
            <consortium name="The Broad Institute Genome Sequencing Center for Infectious Disease"/>
            <person name="Wu L."/>
            <person name="Ma J."/>
        </authorList>
    </citation>
    <scope>NUCLEOTIDE SEQUENCE [LARGE SCALE GENOMIC DNA]</scope>
    <source>
        <strain evidence="2">CCM 7526</strain>
    </source>
</reference>
<gene>
    <name evidence="1" type="ORF">ACFQ5G_04420</name>
</gene>
<organism evidence="1 2">
    <name type="scientific">Actinoplanes sichuanensis</name>
    <dbReference type="NCBI Taxonomy" id="512349"/>
    <lineage>
        <taxon>Bacteria</taxon>
        <taxon>Bacillati</taxon>
        <taxon>Actinomycetota</taxon>
        <taxon>Actinomycetes</taxon>
        <taxon>Micromonosporales</taxon>
        <taxon>Micromonosporaceae</taxon>
        <taxon>Actinoplanes</taxon>
    </lineage>
</organism>
<keyword evidence="2" id="KW-1185">Reference proteome</keyword>
<evidence type="ECO:0000313" key="2">
    <source>
        <dbReference type="Proteomes" id="UP001597183"/>
    </source>
</evidence>
<name>A0ABW4A378_9ACTN</name>